<evidence type="ECO:0000313" key="2">
    <source>
        <dbReference type="EMBL" id="GAA0629236.1"/>
    </source>
</evidence>
<dbReference type="EMBL" id="BAAAGA010000007">
    <property type="protein sequence ID" value="GAA0629236.1"/>
    <property type="molecule type" value="Genomic_DNA"/>
</dbReference>
<dbReference type="Gene3D" id="2.180.10.10">
    <property type="entry name" value="RHS repeat-associated core"/>
    <property type="match status" value="1"/>
</dbReference>
<organism evidence="2 3">
    <name type="scientific">Brevundimonas kwangchunensis</name>
    <dbReference type="NCBI Taxonomy" id="322163"/>
    <lineage>
        <taxon>Bacteria</taxon>
        <taxon>Pseudomonadati</taxon>
        <taxon>Pseudomonadota</taxon>
        <taxon>Alphaproteobacteria</taxon>
        <taxon>Caulobacterales</taxon>
        <taxon>Caulobacteraceae</taxon>
        <taxon>Brevundimonas</taxon>
    </lineage>
</organism>
<dbReference type="NCBIfam" id="TIGR03696">
    <property type="entry name" value="Rhs_assc_core"/>
    <property type="match status" value="1"/>
</dbReference>
<evidence type="ECO:0000313" key="3">
    <source>
        <dbReference type="Proteomes" id="UP001501352"/>
    </source>
</evidence>
<sequence>MLLRHIPGPGLDQPIVTYSGVGLATRMWLANDERQSVINLSSEAGTTLNVNRYDEYGGAAPGNSDRFQYTGQAIIEPGLYNYRNRAYAPQFGRFLQTDPIGYGDGLNIYGYVGGDPVNRVDPWGLTQETRAGDWVTHQECRAIGGSVMKDGSGVEWCQPSAGGGMGGIGRSGGDGSGGVGGGGGSGGPTSSPPNPVLERVCRRDQARSEATQGALGSHITESWVWNDRQALQYQHDRFTRQAETSEMLGTVETGAGIGTMIASWAVELGHGGTAARTAAGPVVGTALVVAGIGAGIDAHFQRRRAEAVQYRLDALESCG</sequence>
<dbReference type="InterPro" id="IPR022385">
    <property type="entry name" value="Rhs_assc_core"/>
</dbReference>
<evidence type="ECO:0000256" key="1">
    <source>
        <dbReference type="SAM" id="MobiDB-lite"/>
    </source>
</evidence>
<evidence type="ECO:0008006" key="4">
    <source>
        <dbReference type="Google" id="ProtNLM"/>
    </source>
</evidence>
<dbReference type="Proteomes" id="UP001501352">
    <property type="component" value="Unassembled WGS sequence"/>
</dbReference>
<dbReference type="PANTHER" id="PTHR32305">
    <property type="match status" value="1"/>
</dbReference>
<proteinExistence type="predicted"/>
<keyword evidence="3" id="KW-1185">Reference proteome</keyword>
<protein>
    <recommendedName>
        <fullName evidence="4">RHS repeat-associated core domain-containing protein</fullName>
    </recommendedName>
</protein>
<gene>
    <name evidence="2" type="ORF">GCM10009422_28390</name>
</gene>
<accession>A0ABP3SDL0</accession>
<name>A0ABP3SDL0_9CAUL</name>
<dbReference type="InterPro" id="IPR050708">
    <property type="entry name" value="T6SS_VgrG/RHS"/>
</dbReference>
<reference evidence="3" key="1">
    <citation type="journal article" date="2019" name="Int. J. Syst. Evol. Microbiol.">
        <title>The Global Catalogue of Microorganisms (GCM) 10K type strain sequencing project: providing services to taxonomists for standard genome sequencing and annotation.</title>
        <authorList>
            <consortium name="The Broad Institute Genomics Platform"/>
            <consortium name="The Broad Institute Genome Sequencing Center for Infectious Disease"/>
            <person name="Wu L."/>
            <person name="Ma J."/>
        </authorList>
    </citation>
    <scope>NUCLEOTIDE SEQUENCE [LARGE SCALE GENOMIC DNA]</scope>
    <source>
        <strain evidence="3">JCM 12928</strain>
    </source>
</reference>
<comment type="caution">
    <text evidence="2">The sequence shown here is derived from an EMBL/GenBank/DDBJ whole genome shotgun (WGS) entry which is preliminary data.</text>
</comment>
<dbReference type="PANTHER" id="PTHR32305:SF15">
    <property type="entry name" value="PROTEIN RHSA-RELATED"/>
    <property type="match status" value="1"/>
</dbReference>
<feature type="compositionally biased region" description="Gly residues" evidence="1">
    <location>
        <begin position="164"/>
        <end position="187"/>
    </location>
</feature>
<feature type="region of interest" description="Disordered" evidence="1">
    <location>
        <begin position="164"/>
        <end position="197"/>
    </location>
</feature>